<dbReference type="PANTHER" id="PTHR24113">
    <property type="entry name" value="RAN GTPASE-ACTIVATING PROTEIN 1"/>
    <property type="match status" value="1"/>
</dbReference>
<dbReference type="GO" id="GO:0005634">
    <property type="term" value="C:nucleus"/>
    <property type="evidence" value="ECO:0007669"/>
    <property type="project" value="TreeGrafter"/>
</dbReference>
<feature type="region of interest" description="Disordered" evidence="4">
    <location>
        <begin position="104"/>
        <end position="133"/>
    </location>
</feature>
<dbReference type="GeneID" id="17260998"/>
<name>A0A0D3IUD0_EMIH1</name>
<evidence type="ECO:0000313" key="6">
    <source>
        <dbReference type="Proteomes" id="UP000013827"/>
    </source>
</evidence>
<dbReference type="RefSeq" id="XP_005767294.1">
    <property type="nucleotide sequence ID" value="XM_005767237.1"/>
</dbReference>
<keyword evidence="2" id="KW-0433">Leucine-rich repeat</keyword>
<dbReference type="KEGG" id="ehx:EMIHUDRAFT_96523"/>
<feature type="compositionally biased region" description="Low complexity" evidence="4">
    <location>
        <begin position="119"/>
        <end position="133"/>
    </location>
</feature>
<dbReference type="HOGENOM" id="CLU_014438_0_0_1"/>
<protein>
    <submittedName>
        <fullName evidence="5">Uncharacterized protein</fullName>
    </submittedName>
</protein>
<accession>A0A0D3IUD0</accession>
<dbReference type="InterPro" id="IPR032675">
    <property type="entry name" value="LRR_dom_sf"/>
</dbReference>
<dbReference type="GO" id="GO:0005829">
    <property type="term" value="C:cytosol"/>
    <property type="evidence" value="ECO:0007669"/>
    <property type="project" value="TreeGrafter"/>
</dbReference>
<dbReference type="GO" id="GO:0048471">
    <property type="term" value="C:perinuclear region of cytoplasm"/>
    <property type="evidence" value="ECO:0007669"/>
    <property type="project" value="TreeGrafter"/>
</dbReference>
<keyword evidence="1" id="KW-0343">GTPase activation</keyword>
<keyword evidence="6" id="KW-1185">Reference proteome</keyword>
<evidence type="ECO:0000256" key="4">
    <source>
        <dbReference type="SAM" id="MobiDB-lite"/>
    </source>
</evidence>
<dbReference type="AlphaFoldDB" id="A0A0D3IUD0"/>
<evidence type="ECO:0000256" key="3">
    <source>
        <dbReference type="ARBA" id="ARBA00022737"/>
    </source>
</evidence>
<organism evidence="5 6">
    <name type="scientific">Emiliania huxleyi (strain CCMP1516)</name>
    <dbReference type="NCBI Taxonomy" id="280463"/>
    <lineage>
        <taxon>Eukaryota</taxon>
        <taxon>Haptista</taxon>
        <taxon>Haptophyta</taxon>
        <taxon>Prymnesiophyceae</taxon>
        <taxon>Isochrysidales</taxon>
        <taxon>Noelaerhabdaceae</taxon>
        <taxon>Emiliania</taxon>
    </lineage>
</organism>
<sequence length="920" mass="97139">MRRLVHGLAILLLQLAIMIPILIPSNMITFTPFVFLGIIGVDTIGPCDGLRWRRLPVVLPIALLFDLPLASWISAMCILECCILHPLARTAYSLLARRPSSAKLEAPNPSASDLEDSHPLSSQSRRASSSSEGSRYREHASIWSALEGGDGSEVRCGDVRLLSLAWLLALADRGGVLPRRQELPEEAFLGAARLRQIEAAARRAIDRRGFVTALEALAKGTSILGFLGFWTSAFRRKRNVDGLLPIVSISYCWLEAAHPDREGRQLQLLSRKLRSLYGGRGLLGACREYGFSDMGVFFDWGSGYQKDPALWRGWMADTALYAMSDAELRRGLGGGDPERMAAERMAAERTAAERHSYEALEEGSLYALSEESLSMMAGGDRMADPWTMCPTEDEWSTQASRTEEEKAAFGRMLQHTMDLWYAHSAITVVLLTQLPDELPAGFDQSRTYDTRGWTTFERCSAELAKSYQLQVAKWKLVIDVADEGGCSQRRLPTTPARMAQLLAGCRFTNGADSATVLALYAQTATAVLGTVEKLSYQGLPLVRGDPWCSPSRLAEALNYCQRLRHLVLRGSRLGDDEVEELVAGLEGGALPALEALHLGANRFAARGTGACCALLRRGVAPQLQHLSLSFMPTLGDESAAALAAALATGSLPHKLAVDVSFCSLADEGAKAIAAALPLAGPSCNIICWFNQFGLAGQSAMLAALDAKHGPAFAHGTKAGAGRGPGAGHGAAGPPALGIWTRNWKRSPADRPAGMATPAGPAVVMTCITWPASTPSGTTASRACEAMGASRACEAMGAAASPPSTSPGAARACAFSGQLHIGEPYIGTGGAPAYPGKKCGRAGQGGAGVPGKPGTPGGACPALQLSAPADVRDFSALLGVGNGGSGSIGGMGGFGMGVGVGGSLWRMKAAKANLREIYSPP</sequence>
<dbReference type="PaxDb" id="2903-EOD14865"/>
<dbReference type="GO" id="GO:0031267">
    <property type="term" value="F:small GTPase binding"/>
    <property type="evidence" value="ECO:0007669"/>
    <property type="project" value="TreeGrafter"/>
</dbReference>
<keyword evidence="3" id="KW-0677">Repeat</keyword>
<dbReference type="GO" id="GO:0006913">
    <property type="term" value="P:nucleocytoplasmic transport"/>
    <property type="evidence" value="ECO:0007669"/>
    <property type="project" value="TreeGrafter"/>
</dbReference>
<evidence type="ECO:0000256" key="1">
    <source>
        <dbReference type="ARBA" id="ARBA00022468"/>
    </source>
</evidence>
<dbReference type="SUPFAM" id="SSF52047">
    <property type="entry name" value="RNI-like"/>
    <property type="match status" value="1"/>
</dbReference>
<dbReference type="Gene3D" id="3.80.10.10">
    <property type="entry name" value="Ribonuclease Inhibitor"/>
    <property type="match status" value="1"/>
</dbReference>
<proteinExistence type="predicted"/>
<dbReference type="Proteomes" id="UP000013827">
    <property type="component" value="Unassembled WGS sequence"/>
</dbReference>
<reference evidence="5" key="2">
    <citation type="submission" date="2024-10" db="UniProtKB">
        <authorList>
            <consortium name="EnsemblProtists"/>
        </authorList>
    </citation>
    <scope>IDENTIFICATION</scope>
</reference>
<dbReference type="GO" id="GO:0005096">
    <property type="term" value="F:GTPase activator activity"/>
    <property type="evidence" value="ECO:0007669"/>
    <property type="project" value="UniProtKB-KW"/>
</dbReference>
<reference evidence="6" key="1">
    <citation type="journal article" date="2013" name="Nature">
        <title>Pan genome of the phytoplankton Emiliania underpins its global distribution.</title>
        <authorList>
            <person name="Read B.A."/>
            <person name="Kegel J."/>
            <person name="Klute M.J."/>
            <person name="Kuo A."/>
            <person name="Lefebvre S.C."/>
            <person name="Maumus F."/>
            <person name="Mayer C."/>
            <person name="Miller J."/>
            <person name="Monier A."/>
            <person name="Salamov A."/>
            <person name="Young J."/>
            <person name="Aguilar M."/>
            <person name="Claverie J.M."/>
            <person name="Frickenhaus S."/>
            <person name="Gonzalez K."/>
            <person name="Herman E.K."/>
            <person name="Lin Y.C."/>
            <person name="Napier J."/>
            <person name="Ogata H."/>
            <person name="Sarno A.F."/>
            <person name="Shmutz J."/>
            <person name="Schroeder D."/>
            <person name="de Vargas C."/>
            <person name="Verret F."/>
            <person name="von Dassow P."/>
            <person name="Valentin K."/>
            <person name="Van de Peer Y."/>
            <person name="Wheeler G."/>
            <person name="Dacks J.B."/>
            <person name="Delwiche C.F."/>
            <person name="Dyhrman S.T."/>
            <person name="Glockner G."/>
            <person name="John U."/>
            <person name="Richards T."/>
            <person name="Worden A.Z."/>
            <person name="Zhang X."/>
            <person name="Grigoriev I.V."/>
            <person name="Allen A.E."/>
            <person name="Bidle K."/>
            <person name="Borodovsky M."/>
            <person name="Bowler C."/>
            <person name="Brownlee C."/>
            <person name="Cock J.M."/>
            <person name="Elias M."/>
            <person name="Gladyshev V.N."/>
            <person name="Groth M."/>
            <person name="Guda C."/>
            <person name="Hadaegh A."/>
            <person name="Iglesias-Rodriguez M.D."/>
            <person name="Jenkins J."/>
            <person name="Jones B.M."/>
            <person name="Lawson T."/>
            <person name="Leese F."/>
            <person name="Lindquist E."/>
            <person name="Lobanov A."/>
            <person name="Lomsadze A."/>
            <person name="Malik S.B."/>
            <person name="Marsh M.E."/>
            <person name="Mackinder L."/>
            <person name="Mock T."/>
            <person name="Mueller-Roeber B."/>
            <person name="Pagarete A."/>
            <person name="Parker M."/>
            <person name="Probert I."/>
            <person name="Quesneville H."/>
            <person name="Raines C."/>
            <person name="Rensing S.A."/>
            <person name="Riano-Pachon D.M."/>
            <person name="Richier S."/>
            <person name="Rokitta S."/>
            <person name="Shiraiwa Y."/>
            <person name="Soanes D.M."/>
            <person name="van der Giezen M."/>
            <person name="Wahlund T.M."/>
            <person name="Williams B."/>
            <person name="Wilson W."/>
            <person name="Wolfe G."/>
            <person name="Wurch L.L."/>
        </authorList>
    </citation>
    <scope>NUCLEOTIDE SEQUENCE</scope>
</reference>
<dbReference type="EnsemblProtists" id="EOD14865">
    <property type="protein sequence ID" value="EOD14865"/>
    <property type="gene ID" value="EMIHUDRAFT_96523"/>
</dbReference>
<dbReference type="InterPro" id="IPR027038">
    <property type="entry name" value="RanGap"/>
</dbReference>
<evidence type="ECO:0000313" key="5">
    <source>
        <dbReference type="EnsemblProtists" id="EOD14865"/>
    </source>
</evidence>
<dbReference type="PANTHER" id="PTHR24113:SF12">
    <property type="entry name" value="RAN GTPASE-ACTIVATING PROTEIN 1"/>
    <property type="match status" value="1"/>
</dbReference>
<evidence type="ECO:0000256" key="2">
    <source>
        <dbReference type="ARBA" id="ARBA00022614"/>
    </source>
</evidence>